<dbReference type="PROSITE" id="PS51103">
    <property type="entry name" value="PTS_EIIC_TYPE_1"/>
    <property type="match status" value="1"/>
</dbReference>
<evidence type="ECO:0000313" key="15">
    <source>
        <dbReference type="EMBL" id="ELB00558.1"/>
    </source>
</evidence>
<dbReference type="Gene3D" id="3.30.1360.60">
    <property type="entry name" value="Glucose permease domain IIB"/>
    <property type="match status" value="1"/>
</dbReference>
<evidence type="ECO:0000256" key="8">
    <source>
        <dbReference type="ARBA" id="ARBA00022777"/>
    </source>
</evidence>
<dbReference type="AlphaFoldDB" id="A0A828ZP83"/>
<keyword evidence="6" id="KW-0598">Phosphotransferase system</keyword>
<dbReference type="FunFam" id="3.30.1360.60:FF:000001">
    <property type="entry name" value="PTS system glucose-specific IIBC component PtsG"/>
    <property type="match status" value="1"/>
</dbReference>
<evidence type="ECO:0000256" key="6">
    <source>
        <dbReference type="ARBA" id="ARBA00022683"/>
    </source>
</evidence>
<organism evidence="15 16">
    <name type="scientific">Enterococcus faecium EnGen0003</name>
    <dbReference type="NCBI Taxonomy" id="1138901"/>
    <lineage>
        <taxon>Bacteria</taxon>
        <taxon>Bacillati</taxon>
        <taxon>Bacillota</taxon>
        <taxon>Bacilli</taxon>
        <taxon>Lactobacillales</taxon>
        <taxon>Enterococcaceae</taxon>
        <taxon>Enterococcus</taxon>
    </lineage>
</organism>
<evidence type="ECO:0000256" key="9">
    <source>
        <dbReference type="ARBA" id="ARBA00022989"/>
    </source>
</evidence>
<feature type="transmembrane region" description="Helical" evidence="12">
    <location>
        <begin position="343"/>
        <end position="365"/>
    </location>
</feature>
<feature type="transmembrane region" description="Helical" evidence="12">
    <location>
        <begin position="157"/>
        <end position="178"/>
    </location>
</feature>
<evidence type="ECO:0000313" key="16">
    <source>
        <dbReference type="Proteomes" id="UP000010553"/>
    </source>
</evidence>
<dbReference type="InterPro" id="IPR013013">
    <property type="entry name" value="PTS_EIIC_1"/>
</dbReference>
<feature type="domain" description="PTS EIIB type-1" evidence="13">
    <location>
        <begin position="6"/>
        <end position="89"/>
    </location>
</feature>
<dbReference type="RefSeq" id="WP_002335338.1">
    <property type="nucleotide sequence ID" value="NZ_KB029695.1"/>
</dbReference>
<evidence type="ECO:0000256" key="10">
    <source>
        <dbReference type="ARBA" id="ARBA00023136"/>
    </source>
</evidence>
<dbReference type="InterPro" id="IPR003352">
    <property type="entry name" value="PTS_EIIC"/>
</dbReference>
<feature type="transmembrane region" description="Helical" evidence="12">
    <location>
        <begin position="190"/>
        <end position="211"/>
    </location>
</feature>
<name>A0A828ZP83_ENTFC</name>
<evidence type="ECO:0000256" key="5">
    <source>
        <dbReference type="ARBA" id="ARBA00022679"/>
    </source>
</evidence>
<dbReference type="Proteomes" id="UP000010553">
    <property type="component" value="Unassembled WGS sequence"/>
</dbReference>
<sequence>MVKKYTDILKDLLVAVGGKENIQHLTHCATRLRLVLVDDEKVDMDKVENLRLAKGAFVVGDQLQIIFGAGLVNEIYKELIEEMDLDQSHNKTGSLNLESTKKQNPFQRFIKSISDVFIEIMPCILAAALLMGLTSLLSTKGLFSEKSVVEMFPAIYGINRIISIASSGIFSLLPMIVAYSSTKRFGGRPVLGLAIGAVMIHPNLSDAFAVASGSAKAEMVDVLGFNIGLVGFQGGIIIALMIGFVVAWLDQIFNKVLPDIIKFVLSPMLTILISSFLLFSIIGPFGRELGNGLTNSLLWMTEHLGIVGFMIFAGVQQIIVITGLHHTFGAIEAQLLANTGRDFLNPLMSVALLGQGGAVLGYMLLHWKNRKIREISISAFISVLFGISEPALFGVTLKYKFPLIAGCLAGAVAGAYVYLSRLTAVGYGTTGLPGFTIVDPANGGYLNFVIAHLIAVVLGIVLSYFIGKIYERKIVMDK</sequence>
<dbReference type="GO" id="GO:0016301">
    <property type="term" value="F:kinase activity"/>
    <property type="evidence" value="ECO:0007669"/>
    <property type="project" value="UniProtKB-KW"/>
</dbReference>
<keyword evidence="7 12" id="KW-0812">Transmembrane</keyword>
<evidence type="ECO:0000259" key="13">
    <source>
        <dbReference type="PROSITE" id="PS51098"/>
    </source>
</evidence>
<dbReference type="EMBL" id="AHXC01000013">
    <property type="protein sequence ID" value="ELB00558.1"/>
    <property type="molecule type" value="Genomic_DNA"/>
</dbReference>
<dbReference type="GO" id="GO:0009401">
    <property type="term" value="P:phosphoenolpyruvate-dependent sugar phosphotransferase system"/>
    <property type="evidence" value="ECO:0007669"/>
    <property type="project" value="UniProtKB-KW"/>
</dbReference>
<dbReference type="InterPro" id="IPR001996">
    <property type="entry name" value="PTS_IIB_1"/>
</dbReference>
<dbReference type="GO" id="GO:0005886">
    <property type="term" value="C:plasma membrane"/>
    <property type="evidence" value="ECO:0007669"/>
    <property type="project" value="UniProtKB-SubCell"/>
</dbReference>
<feature type="active site" description="Phosphocysteine intermediate; for EIIB activity" evidence="11">
    <location>
        <position position="28"/>
    </location>
</feature>
<dbReference type="CDD" id="cd00212">
    <property type="entry name" value="PTS_IIB_glc"/>
    <property type="match status" value="1"/>
</dbReference>
<proteinExistence type="predicted"/>
<feature type="transmembrane region" description="Helical" evidence="12">
    <location>
        <begin position="377"/>
        <end position="396"/>
    </location>
</feature>
<keyword evidence="8" id="KW-0418">Kinase</keyword>
<feature type="transmembrane region" description="Helical" evidence="12">
    <location>
        <begin position="403"/>
        <end position="424"/>
    </location>
</feature>
<dbReference type="InterPro" id="IPR018113">
    <property type="entry name" value="PTrfase_EIIB_Cys"/>
</dbReference>
<feature type="transmembrane region" description="Helical" evidence="12">
    <location>
        <begin position="116"/>
        <end position="137"/>
    </location>
</feature>
<keyword evidence="10 12" id="KW-0472">Membrane</keyword>
<evidence type="ECO:0000256" key="2">
    <source>
        <dbReference type="ARBA" id="ARBA00022448"/>
    </source>
</evidence>
<protein>
    <submittedName>
        <fullName evidence="15">PTS system, glucose-like IIB component</fullName>
    </submittedName>
</protein>
<evidence type="ECO:0000256" key="12">
    <source>
        <dbReference type="SAM" id="Phobius"/>
    </source>
</evidence>
<dbReference type="InterPro" id="IPR036878">
    <property type="entry name" value="Glu_permease_IIB"/>
</dbReference>
<keyword evidence="3" id="KW-1003">Cell membrane</keyword>
<dbReference type="Pfam" id="PF02378">
    <property type="entry name" value="PTS_EIIC"/>
    <property type="match status" value="1"/>
</dbReference>
<keyword evidence="2" id="KW-0813">Transport</keyword>
<dbReference type="GO" id="GO:0008982">
    <property type="term" value="F:protein-N(PI)-phosphohistidine-sugar phosphotransferase activity"/>
    <property type="evidence" value="ECO:0007669"/>
    <property type="project" value="InterPro"/>
</dbReference>
<evidence type="ECO:0000259" key="14">
    <source>
        <dbReference type="PROSITE" id="PS51103"/>
    </source>
</evidence>
<feature type="transmembrane region" description="Helical" evidence="12">
    <location>
        <begin position="223"/>
        <end position="249"/>
    </location>
</feature>
<evidence type="ECO:0000256" key="3">
    <source>
        <dbReference type="ARBA" id="ARBA00022475"/>
    </source>
</evidence>
<evidence type="ECO:0000256" key="11">
    <source>
        <dbReference type="PROSITE-ProRule" id="PRU00421"/>
    </source>
</evidence>
<dbReference type="PROSITE" id="PS51098">
    <property type="entry name" value="PTS_EIIB_TYPE_1"/>
    <property type="match status" value="1"/>
</dbReference>
<dbReference type="Pfam" id="PF00367">
    <property type="entry name" value="PTS_EIIB"/>
    <property type="match status" value="1"/>
</dbReference>
<dbReference type="PANTHER" id="PTHR30175:SF7">
    <property type="entry name" value="NEGATIVE REGULATOR OF SACY ACTIVITY"/>
    <property type="match status" value="1"/>
</dbReference>
<feature type="transmembrane region" description="Helical" evidence="12">
    <location>
        <begin position="261"/>
        <end position="286"/>
    </location>
</feature>
<dbReference type="SUPFAM" id="SSF55604">
    <property type="entry name" value="Glucose permease domain IIB"/>
    <property type="match status" value="1"/>
</dbReference>
<dbReference type="GO" id="GO:0015771">
    <property type="term" value="P:trehalose transport"/>
    <property type="evidence" value="ECO:0007669"/>
    <property type="project" value="TreeGrafter"/>
</dbReference>
<comment type="subcellular location">
    <subcellularLocation>
        <location evidence="1">Cell membrane</location>
        <topology evidence="1">Multi-pass membrane protein</topology>
    </subcellularLocation>
</comment>
<dbReference type="PANTHER" id="PTHR30175">
    <property type="entry name" value="PHOSPHOTRANSFERASE SYSTEM TRANSPORT PROTEIN"/>
    <property type="match status" value="1"/>
</dbReference>
<evidence type="ECO:0000256" key="7">
    <source>
        <dbReference type="ARBA" id="ARBA00022692"/>
    </source>
</evidence>
<dbReference type="GO" id="GO:0090589">
    <property type="term" value="F:protein-phosphocysteine-trehalose phosphotransferase system transporter activity"/>
    <property type="evidence" value="ECO:0007669"/>
    <property type="project" value="TreeGrafter"/>
</dbReference>
<evidence type="ECO:0000256" key="1">
    <source>
        <dbReference type="ARBA" id="ARBA00004651"/>
    </source>
</evidence>
<keyword evidence="4" id="KW-0762">Sugar transport</keyword>
<dbReference type="InterPro" id="IPR050558">
    <property type="entry name" value="PTS_Sugar-Specific_Components"/>
</dbReference>
<accession>A0A828ZP83</accession>
<gene>
    <name evidence="15" type="ORF">OIE_05346</name>
</gene>
<comment type="caution">
    <text evidence="15">The sequence shown here is derived from an EMBL/GenBank/DDBJ whole genome shotgun (WGS) entry which is preliminary data.</text>
</comment>
<dbReference type="PROSITE" id="PS01035">
    <property type="entry name" value="PTS_EIIB_TYPE_1_CYS"/>
    <property type="match status" value="1"/>
</dbReference>
<keyword evidence="9 12" id="KW-1133">Transmembrane helix</keyword>
<reference evidence="15 16" key="1">
    <citation type="submission" date="2012-12" db="EMBL/GenBank/DDBJ databases">
        <title>The Genome Sequence of Enterococcus faecium E1590.</title>
        <authorList>
            <consortium name="The Broad Institute Genome Sequencing Platform"/>
            <consortium name="The Broad Institute Genome Sequencing Center for Infectious Disease"/>
            <person name="Earl A.M."/>
            <person name="Gilmore M.S."/>
            <person name="van Schaik W."/>
            <person name="Lebreton F."/>
            <person name="Willems R.J."/>
            <person name="Walker B."/>
            <person name="Young S.K."/>
            <person name="Zeng Q."/>
            <person name="Gargeya S."/>
            <person name="Fitzgerald M."/>
            <person name="Haas B."/>
            <person name="Abouelleil A."/>
            <person name="Alvarado L."/>
            <person name="Arachchi H.M."/>
            <person name="Berlin A.M."/>
            <person name="Chapman S.B."/>
            <person name="Dewar J."/>
            <person name="Goldberg J."/>
            <person name="Griggs A."/>
            <person name="Gujja S."/>
            <person name="Hansen M."/>
            <person name="Howarth C."/>
            <person name="Imamovic A."/>
            <person name="Larimer J."/>
            <person name="McCowan C."/>
            <person name="Murphy C."/>
            <person name="Neiman D."/>
            <person name="Pearson M."/>
            <person name="Priest M."/>
            <person name="Roberts A."/>
            <person name="Saif S."/>
            <person name="Shea T."/>
            <person name="Sisk P."/>
            <person name="Sykes S."/>
            <person name="Wortman J."/>
            <person name="Nusbaum C."/>
            <person name="Birren B."/>
        </authorList>
    </citation>
    <scope>NUCLEOTIDE SEQUENCE [LARGE SCALE GENOMIC DNA]</scope>
    <source>
        <strain evidence="15 16">E1590</strain>
    </source>
</reference>
<feature type="transmembrane region" description="Helical" evidence="12">
    <location>
        <begin position="444"/>
        <end position="466"/>
    </location>
</feature>
<feature type="domain" description="PTS EIIC type-1" evidence="14">
    <location>
        <begin position="111"/>
        <end position="478"/>
    </location>
</feature>
<evidence type="ECO:0000256" key="4">
    <source>
        <dbReference type="ARBA" id="ARBA00022597"/>
    </source>
</evidence>
<keyword evidence="5" id="KW-0808">Transferase</keyword>
<feature type="transmembrane region" description="Helical" evidence="12">
    <location>
        <begin position="306"/>
        <end position="331"/>
    </location>
</feature>